<dbReference type="PANTHER" id="PTHR46112">
    <property type="entry name" value="AMINOPEPTIDASE"/>
    <property type="match status" value="1"/>
</dbReference>
<dbReference type="Proteomes" id="UP001341297">
    <property type="component" value="Unassembled WGS sequence"/>
</dbReference>
<dbReference type="OrthoDB" id="9806388at2"/>
<keyword evidence="10" id="KW-1185">Reference proteome</keyword>
<keyword evidence="3" id="KW-0378">Hydrolase</keyword>
<dbReference type="PATRIC" id="fig|1664069.3.peg.3758"/>
<dbReference type="AlphaFoldDB" id="A0A0J6ELI7"/>
<evidence type="ECO:0000259" key="5">
    <source>
        <dbReference type="Pfam" id="PF00557"/>
    </source>
</evidence>
<dbReference type="InterPro" id="IPR001714">
    <property type="entry name" value="Pept_M24_MAP"/>
</dbReference>
<organism evidence="7 9">
    <name type="scientific">Bacillus glycinifermentans</name>
    <dbReference type="NCBI Taxonomy" id="1664069"/>
    <lineage>
        <taxon>Bacteria</taxon>
        <taxon>Bacillati</taxon>
        <taxon>Bacillota</taxon>
        <taxon>Bacilli</taxon>
        <taxon>Bacillales</taxon>
        <taxon>Bacillaceae</taxon>
        <taxon>Bacillus</taxon>
    </lineage>
</organism>
<evidence type="ECO:0000259" key="6">
    <source>
        <dbReference type="Pfam" id="PF01321"/>
    </source>
</evidence>
<dbReference type="EMBL" id="JARRTL010000009">
    <property type="protein sequence ID" value="MEC0485504.1"/>
    <property type="molecule type" value="Genomic_DNA"/>
</dbReference>
<dbReference type="STRING" id="1664069.BGLY_1585"/>
<evidence type="ECO:0000256" key="4">
    <source>
        <dbReference type="ARBA" id="ARBA00023211"/>
    </source>
</evidence>
<dbReference type="FunFam" id="3.90.230.10:FF:000014">
    <property type="entry name" value="Aminopeptidase P family protein"/>
    <property type="match status" value="1"/>
</dbReference>
<dbReference type="Pfam" id="PF01321">
    <property type="entry name" value="Creatinase_N"/>
    <property type="match status" value="1"/>
</dbReference>
<dbReference type="Gene3D" id="3.40.350.10">
    <property type="entry name" value="Creatinase/prolidase N-terminal domain"/>
    <property type="match status" value="1"/>
</dbReference>
<proteinExistence type="inferred from homology"/>
<dbReference type="RefSeq" id="WP_048353031.1">
    <property type="nucleotide sequence ID" value="NZ_JARRTL010000009.1"/>
</dbReference>
<comment type="caution">
    <text evidence="7">The sequence shown here is derived from an EMBL/GenBank/DDBJ whole genome shotgun (WGS) entry which is preliminary data.</text>
</comment>
<evidence type="ECO:0000313" key="8">
    <source>
        <dbReference type="EMBL" id="MEC0485504.1"/>
    </source>
</evidence>
<dbReference type="Proteomes" id="UP000036168">
    <property type="component" value="Unassembled WGS sequence"/>
</dbReference>
<dbReference type="Gene3D" id="3.90.230.10">
    <property type="entry name" value="Creatinase/methionine aminopeptidase superfamily"/>
    <property type="match status" value="1"/>
</dbReference>
<dbReference type="InterPro" id="IPR036005">
    <property type="entry name" value="Creatinase/aminopeptidase-like"/>
</dbReference>
<evidence type="ECO:0000256" key="1">
    <source>
        <dbReference type="ARBA" id="ARBA00001936"/>
    </source>
</evidence>
<evidence type="ECO:0000313" key="7">
    <source>
        <dbReference type="EMBL" id="KRT93513.1"/>
    </source>
</evidence>
<feature type="domain" description="Creatinase N-terminal" evidence="6">
    <location>
        <begin position="3"/>
        <end position="137"/>
    </location>
</feature>
<dbReference type="PRINTS" id="PR00599">
    <property type="entry name" value="MAPEPTIDASE"/>
</dbReference>
<evidence type="ECO:0000313" key="9">
    <source>
        <dbReference type="Proteomes" id="UP000036168"/>
    </source>
</evidence>
<comment type="similarity">
    <text evidence="2">Belongs to the peptidase M24B family.</text>
</comment>
<dbReference type="SUPFAM" id="SSF53092">
    <property type="entry name" value="Creatinase/prolidase N-terminal domain"/>
    <property type="match status" value="1"/>
</dbReference>
<dbReference type="InterPro" id="IPR050659">
    <property type="entry name" value="Peptidase_M24B"/>
</dbReference>
<dbReference type="InterPro" id="IPR000587">
    <property type="entry name" value="Creatinase_N"/>
</dbReference>
<dbReference type="EMBL" id="LECW02000021">
    <property type="protein sequence ID" value="KRT93513.1"/>
    <property type="molecule type" value="Genomic_DNA"/>
</dbReference>
<dbReference type="InterPro" id="IPR029149">
    <property type="entry name" value="Creatin/AminoP/Spt16_N"/>
</dbReference>
<evidence type="ECO:0000256" key="2">
    <source>
        <dbReference type="ARBA" id="ARBA00008766"/>
    </source>
</evidence>
<dbReference type="Pfam" id="PF00557">
    <property type="entry name" value="Peptidase_M24"/>
    <property type="match status" value="1"/>
</dbReference>
<feature type="domain" description="Peptidase M24" evidence="5">
    <location>
        <begin position="146"/>
        <end position="346"/>
    </location>
</feature>
<reference evidence="8 10" key="3">
    <citation type="submission" date="2023-03" db="EMBL/GenBank/DDBJ databases">
        <title>Agriculturally important microbes genome sequencing.</title>
        <authorList>
            <person name="Dunlap C."/>
        </authorList>
    </citation>
    <scope>NUCLEOTIDE SEQUENCE [LARGE SCALE GENOMIC DNA]</scope>
    <source>
        <strain evidence="8 10">CBP-3203</strain>
    </source>
</reference>
<reference evidence="7" key="2">
    <citation type="submission" date="2015-10" db="EMBL/GenBank/DDBJ databases">
        <authorList>
            <person name="Gilbert D.G."/>
        </authorList>
    </citation>
    <scope>NUCLEOTIDE SEQUENCE</scope>
    <source>
        <strain evidence="7">GO-13</strain>
    </source>
</reference>
<dbReference type="SUPFAM" id="SSF55920">
    <property type="entry name" value="Creatinase/aminopeptidase"/>
    <property type="match status" value="1"/>
</dbReference>
<dbReference type="InterPro" id="IPR000994">
    <property type="entry name" value="Pept_M24"/>
</dbReference>
<sequence>MKRIEQLSSWLKEQDISSAFIHSKENVFYLTHFYTDPHERLMGVFVFQHEEPFFVCPLMEKNQAKEAGWAYEIIGYEDHENPWDLISAALQKRGLRLAKVAVEKEAISLSRADMLKHVTNGAELVSAEEKLNELRVVKDEKEIGILREAAKLADYGVEAGAAALTEGIAEIDVVAKIEYELKKKGIQGMSFSTMVLFGEKSGQPHGNPGSRTLRTGDFVLFDLGVIIDGYCSDITRTLVFKNASDRQKDIYETVLQAETAALEMSRPGVRIGDLDLKARGIIEKAGYGDYFPHRLGHGLGISPHEYPSMSHNNDELLKEGMVYTIEPGIYVPEIGGVRIEDDVLVTSDGAEALTWFPKELTVIS</sequence>
<dbReference type="GO" id="GO:0004177">
    <property type="term" value="F:aminopeptidase activity"/>
    <property type="evidence" value="ECO:0007669"/>
    <property type="project" value="UniProtKB-ARBA"/>
</dbReference>
<dbReference type="GO" id="GO:0008235">
    <property type="term" value="F:metalloexopeptidase activity"/>
    <property type="evidence" value="ECO:0007669"/>
    <property type="project" value="UniProtKB-ARBA"/>
</dbReference>
<dbReference type="CDD" id="cd01092">
    <property type="entry name" value="APP-like"/>
    <property type="match status" value="1"/>
</dbReference>
<protein>
    <submittedName>
        <fullName evidence="7">Metallopeptidase</fullName>
    </submittedName>
    <submittedName>
        <fullName evidence="8">Xaa-Pro peptidase family protein</fullName>
    </submittedName>
</protein>
<accession>A0A0J6ELI7</accession>
<accession>A0A0J6EM57</accession>
<gene>
    <name evidence="7" type="ORF">AB447_219220</name>
    <name evidence="8" type="ORF">P8828_11730</name>
</gene>
<evidence type="ECO:0000256" key="3">
    <source>
        <dbReference type="ARBA" id="ARBA00022801"/>
    </source>
</evidence>
<keyword evidence="4" id="KW-0464">Manganese</keyword>
<comment type="cofactor">
    <cofactor evidence="1">
        <name>Mn(2+)</name>
        <dbReference type="ChEBI" id="CHEBI:29035"/>
    </cofactor>
</comment>
<reference evidence="7 9" key="1">
    <citation type="journal article" date="2015" name="Int. J. Syst. Evol. Microbiol.">
        <title>Bacillus glycinifermentans sp. nov., isolated from fermented soybean paste.</title>
        <authorList>
            <person name="Kim S.J."/>
            <person name="Dunlap C.A."/>
            <person name="Kwon S.W."/>
            <person name="Rooney A.P."/>
        </authorList>
    </citation>
    <scope>NUCLEOTIDE SEQUENCE [LARGE SCALE GENOMIC DNA]</scope>
    <source>
        <strain evidence="7 9">GO-13</strain>
    </source>
</reference>
<dbReference type="PANTHER" id="PTHR46112:SF10">
    <property type="entry name" value="DIPEPTIDASE YKVY-RELATED"/>
    <property type="match status" value="1"/>
</dbReference>
<name>A0A0J6ELI7_9BACI</name>
<evidence type="ECO:0000313" key="10">
    <source>
        <dbReference type="Proteomes" id="UP001341297"/>
    </source>
</evidence>